<feature type="domain" description="5-hmdU DNA kinase helical" evidence="1">
    <location>
        <begin position="83"/>
        <end position="184"/>
    </location>
</feature>
<dbReference type="EMBL" id="SGPL01000217">
    <property type="protein sequence ID" value="THH15300.1"/>
    <property type="molecule type" value="Genomic_DNA"/>
</dbReference>
<organism evidence="2 3">
    <name type="scientific">Bondarzewia mesenterica</name>
    <dbReference type="NCBI Taxonomy" id="1095465"/>
    <lineage>
        <taxon>Eukaryota</taxon>
        <taxon>Fungi</taxon>
        <taxon>Dikarya</taxon>
        <taxon>Basidiomycota</taxon>
        <taxon>Agaricomycotina</taxon>
        <taxon>Agaricomycetes</taxon>
        <taxon>Russulales</taxon>
        <taxon>Bondarzewiaceae</taxon>
        <taxon>Bondarzewia</taxon>
    </lineage>
</organism>
<evidence type="ECO:0000313" key="2">
    <source>
        <dbReference type="EMBL" id="THH15300.1"/>
    </source>
</evidence>
<proteinExistence type="predicted"/>
<evidence type="ECO:0000259" key="1">
    <source>
        <dbReference type="Pfam" id="PF18723"/>
    </source>
</evidence>
<dbReference type="AlphaFoldDB" id="A0A4S4LY45"/>
<protein>
    <recommendedName>
        <fullName evidence="1">5-hmdU DNA kinase helical domain-containing protein</fullName>
    </recommendedName>
</protein>
<name>A0A4S4LY45_9AGAM</name>
<dbReference type="Proteomes" id="UP000310158">
    <property type="component" value="Unassembled WGS sequence"/>
</dbReference>
<accession>A0A4S4LY45</accession>
<dbReference type="OrthoDB" id="433924at2759"/>
<dbReference type="InterPro" id="IPR040684">
    <property type="entry name" value="HMUDK_hel"/>
</dbReference>
<evidence type="ECO:0000313" key="3">
    <source>
        <dbReference type="Proteomes" id="UP000310158"/>
    </source>
</evidence>
<dbReference type="Pfam" id="PF18723">
    <property type="entry name" value="HMUDK_hel"/>
    <property type="match status" value="1"/>
</dbReference>
<comment type="caution">
    <text evidence="2">The sequence shown here is derived from an EMBL/GenBank/DDBJ whole genome shotgun (WGS) entry which is preliminary data.</text>
</comment>
<gene>
    <name evidence="2" type="ORF">EW146_g5161</name>
</gene>
<sequence>MARTHVAPKAMSHKSKNSVKTVTISNRVLPVSPVLDTLFSFIAERHAIHQRRIAGEAFPWTDDPVLLKYSFTNVFRVLDRMTQTSTYELLQERLGSLTWRDFDIDVYTGVLREAFEDGVSLYGHAYLMPAPKLGGGNNYVNHLRLLRLMMEEGLPEKLKQSTCLREAYGRISLFPTMGNFLGFQ</sequence>
<keyword evidence="3" id="KW-1185">Reference proteome</keyword>
<reference evidence="2 3" key="1">
    <citation type="submission" date="2019-02" db="EMBL/GenBank/DDBJ databases">
        <title>Genome sequencing of the rare red list fungi Bondarzewia mesenterica.</title>
        <authorList>
            <person name="Buettner E."/>
            <person name="Kellner H."/>
        </authorList>
    </citation>
    <scope>NUCLEOTIDE SEQUENCE [LARGE SCALE GENOMIC DNA]</scope>
    <source>
        <strain evidence="2 3">DSM 108281</strain>
    </source>
</reference>